<evidence type="ECO:0000313" key="3">
    <source>
        <dbReference type="Proteomes" id="UP001595818"/>
    </source>
</evidence>
<accession>A0ABV9T7X2</accession>
<comment type="caution">
    <text evidence="2">The sequence shown here is derived from an EMBL/GenBank/DDBJ whole genome shotgun (WGS) entry which is preliminary data.</text>
</comment>
<sequence>MVELSSRIPWEDLVGIFNKRNPSKQTGRPTLNPRVLICAVIIKHVLNLDDRETVAQITENMYPAQRDKLSSIFLATE</sequence>
<dbReference type="Proteomes" id="UP001595818">
    <property type="component" value="Unassembled WGS sequence"/>
</dbReference>
<reference evidence="3" key="1">
    <citation type="journal article" date="2019" name="Int. J. Syst. Evol. Microbiol.">
        <title>The Global Catalogue of Microorganisms (GCM) 10K type strain sequencing project: providing services to taxonomists for standard genome sequencing and annotation.</title>
        <authorList>
            <consortium name="The Broad Institute Genomics Platform"/>
            <consortium name="The Broad Institute Genome Sequencing Center for Infectious Disease"/>
            <person name="Wu L."/>
            <person name="Ma J."/>
        </authorList>
    </citation>
    <scope>NUCLEOTIDE SEQUENCE [LARGE SCALE GENOMIC DNA]</scope>
    <source>
        <strain evidence="3">CGMCC 4.7466</strain>
    </source>
</reference>
<gene>
    <name evidence="2" type="ORF">ACFPFU_22705</name>
</gene>
<name>A0ABV9T7X2_9BACT</name>
<organism evidence="2 3">
    <name type="scientific">Negadavirga shengliensis</name>
    <dbReference type="NCBI Taxonomy" id="1389218"/>
    <lineage>
        <taxon>Bacteria</taxon>
        <taxon>Pseudomonadati</taxon>
        <taxon>Bacteroidota</taxon>
        <taxon>Cytophagia</taxon>
        <taxon>Cytophagales</taxon>
        <taxon>Cyclobacteriaceae</taxon>
        <taxon>Negadavirga</taxon>
    </lineage>
</organism>
<dbReference type="Pfam" id="PF05598">
    <property type="entry name" value="DUF772"/>
    <property type="match status" value="1"/>
</dbReference>
<evidence type="ECO:0000259" key="1">
    <source>
        <dbReference type="Pfam" id="PF05598"/>
    </source>
</evidence>
<keyword evidence="3" id="KW-1185">Reference proteome</keyword>
<feature type="domain" description="Transposase InsH N-terminal" evidence="1">
    <location>
        <begin position="3"/>
        <end position="62"/>
    </location>
</feature>
<dbReference type="EMBL" id="JBHSJJ010000019">
    <property type="protein sequence ID" value="MFC4874532.1"/>
    <property type="molecule type" value="Genomic_DNA"/>
</dbReference>
<evidence type="ECO:0000313" key="2">
    <source>
        <dbReference type="EMBL" id="MFC4874532.1"/>
    </source>
</evidence>
<proteinExistence type="predicted"/>
<protein>
    <submittedName>
        <fullName evidence="2">Transposase</fullName>
    </submittedName>
</protein>
<dbReference type="RefSeq" id="WP_377068472.1">
    <property type="nucleotide sequence ID" value="NZ_JBHSJJ010000019.1"/>
</dbReference>
<dbReference type="InterPro" id="IPR008490">
    <property type="entry name" value="Transposase_InsH_N"/>
</dbReference>